<dbReference type="OrthoDB" id="10454792at2759"/>
<feature type="transmembrane region" description="Helical" evidence="1">
    <location>
        <begin position="86"/>
        <end position="106"/>
    </location>
</feature>
<proteinExistence type="predicted"/>
<dbReference type="Pfam" id="PF19473">
    <property type="entry name" value="DUF6010"/>
    <property type="match status" value="1"/>
</dbReference>
<dbReference type="RefSeq" id="XP_003290249.1">
    <property type="nucleotide sequence ID" value="XM_003290201.1"/>
</dbReference>
<dbReference type="GeneID" id="10504619"/>
<evidence type="ECO:0000256" key="1">
    <source>
        <dbReference type="SAM" id="Phobius"/>
    </source>
</evidence>
<feature type="transmembrane region" description="Helical" evidence="1">
    <location>
        <begin position="30"/>
        <end position="49"/>
    </location>
</feature>
<keyword evidence="1" id="KW-1133">Transmembrane helix</keyword>
<gene>
    <name evidence="2" type="ORF">DICPUDRAFT_37089</name>
</gene>
<dbReference type="InParanoid" id="F0ZS57"/>
<dbReference type="VEuPathDB" id="AmoebaDB:DICPUDRAFT_37089"/>
<keyword evidence="1" id="KW-0472">Membrane</keyword>
<dbReference type="KEGG" id="dpp:DICPUDRAFT_37089"/>
<dbReference type="EMBL" id="GL871152">
    <property type="protein sequence ID" value="EGC33209.1"/>
    <property type="molecule type" value="Genomic_DNA"/>
</dbReference>
<reference evidence="3" key="1">
    <citation type="journal article" date="2011" name="Genome Biol.">
        <title>Comparative genomics of the social amoebae Dictyostelium discoideum and Dictyostelium purpureum.</title>
        <authorList>
            <consortium name="US DOE Joint Genome Institute (JGI-PGF)"/>
            <person name="Sucgang R."/>
            <person name="Kuo A."/>
            <person name="Tian X."/>
            <person name="Salerno W."/>
            <person name="Parikh A."/>
            <person name="Feasley C.L."/>
            <person name="Dalin E."/>
            <person name="Tu H."/>
            <person name="Huang E."/>
            <person name="Barry K."/>
            <person name="Lindquist E."/>
            <person name="Shapiro H."/>
            <person name="Bruce D."/>
            <person name="Schmutz J."/>
            <person name="Salamov A."/>
            <person name="Fey P."/>
            <person name="Gaudet P."/>
            <person name="Anjard C."/>
            <person name="Babu M.M."/>
            <person name="Basu S."/>
            <person name="Bushmanova Y."/>
            <person name="van der Wel H."/>
            <person name="Katoh-Kurasawa M."/>
            <person name="Dinh C."/>
            <person name="Coutinho P.M."/>
            <person name="Saito T."/>
            <person name="Elias M."/>
            <person name="Schaap P."/>
            <person name="Kay R.R."/>
            <person name="Henrissat B."/>
            <person name="Eichinger L."/>
            <person name="Rivero F."/>
            <person name="Putnam N.H."/>
            <person name="West C.M."/>
            <person name="Loomis W.F."/>
            <person name="Chisholm R.L."/>
            <person name="Shaulsky G."/>
            <person name="Strassmann J.E."/>
            <person name="Queller D.C."/>
            <person name="Kuspa A."/>
            <person name="Grigoriev I.V."/>
        </authorList>
    </citation>
    <scope>NUCLEOTIDE SEQUENCE [LARGE SCALE GENOMIC DNA]</scope>
    <source>
        <strain evidence="3">QSDP1</strain>
    </source>
</reference>
<dbReference type="Proteomes" id="UP000001064">
    <property type="component" value="Unassembled WGS sequence"/>
</dbReference>
<dbReference type="FunCoup" id="F0ZS57">
    <property type="interactions" value="5"/>
</dbReference>
<feature type="transmembrane region" description="Helical" evidence="1">
    <location>
        <begin position="112"/>
        <end position="131"/>
    </location>
</feature>
<protein>
    <submittedName>
        <fullName evidence="2">Uncharacterized protein</fullName>
    </submittedName>
</protein>
<name>F0ZS57_DICPU</name>
<dbReference type="InterPro" id="IPR046052">
    <property type="entry name" value="DUF6010"/>
</dbReference>
<dbReference type="OMA" id="KTPYWYP"/>
<feature type="transmembrane region" description="Helical" evidence="1">
    <location>
        <begin position="61"/>
        <end position="79"/>
    </location>
</feature>
<organism evidence="2 3">
    <name type="scientific">Dictyostelium purpureum</name>
    <name type="common">Slime mold</name>
    <dbReference type="NCBI Taxonomy" id="5786"/>
    <lineage>
        <taxon>Eukaryota</taxon>
        <taxon>Amoebozoa</taxon>
        <taxon>Evosea</taxon>
        <taxon>Eumycetozoa</taxon>
        <taxon>Dictyostelia</taxon>
        <taxon>Dictyosteliales</taxon>
        <taxon>Dictyosteliaceae</taxon>
        <taxon>Dictyostelium</taxon>
    </lineage>
</organism>
<keyword evidence="1" id="KW-0812">Transmembrane</keyword>
<evidence type="ECO:0000313" key="2">
    <source>
        <dbReference type="EMBL" id="EGC33209.1"/>
    </source>
</evidence>
<feature type="transmembrane region" description="Helical" evidence="1">
    <location>
        <begin position="6"/>
        <end position="23"/>
    </location>
</feature>
<dbReference type="eggNOG" id="ENOG502RI8W">
    <property type="taxonomic scope" value="Eukaryota"/>
</dbReference>
<sequence length="134" mass="15419">MLLFILDNSFLLAIIFFLGFILIHQKNHRLGFFFDNVVLSACGGITMAFTLSSINGINERSLDLLFGLIVLGCSLKSLYHNSRKYLMIGYFLHAAWDLLHHGYFGLATKTPYWYPTFCMLYDLGVALWYYGGRR</sequence>
<evidence type="ECO:0000313" key="3">
    <source>
        <dbReference type="Proteomes" id="UP000001064"/>
    </source>
</evidence>
<accession>F0ZS57</accession>
<dbReference type="AlphaFoldDB" id="F0ZS57"/>
<keyword evidence="3" id="KW-1185">Reference proteome</keyword>